<dbReference type="OrthoDB" id="794736at2"/>
<gene>
    <name evidence="1" type="ORF">FA048_04530</name>
</gene>
<protein>
    <submittedName>
        <fullName evidence="1">Uncharacterized protein</fullName>
    </submittedName>
</protein>
<organism evidence="1 2">
    <name type="scientific">Pedobacter polaris</name>
    <dbReference type="NCBI Taxonomy" id="2571273"/>
    <lineage>
        <taxon>Bacteria</taxon>
        <taxon>Pseudomonadati</taxon>
        <taxon>Bacteroidota</taxon>
        <taxon>Sphingobacteriia</taxon>
        <taxon>Sphingobacteriales</taxon>
        <taxon>Sphingobacteriaceae</taxon>
        <taxon>Pedobacter</taxon>
    </lineage>
</organism>
<dbReference type="AlphaFoldDB" id="A0A4U1CYW2"/>
<evidence type="ECO:0000313" key="1">
    <source>
        <dbReference type="EMBL" id="TKC12889.1"/>
    </source>
</evidence>
<reference evidence="1 2" key="1">
    <citation type="submission" date="2019-04" db="EMBL/GenBank/DDBJ databases">
        <title>Pedobacter sp. RP-3-22 sp. nov., isolated from Arctic soil.</title>
        <authorList>
            <person name="Dahal R.H."/>
            <person name="Kim D.-U."/>
        </authorList>
    </citation>
    <scope>NUCLEOTIDE SEQUENCE [LARGE SCALE GENOMIC DNA]</scope>
    <source>
        <strain evidence="1 2">RP-3-22</strain>
    </source>
</reference>
<proteinExistence type="predicted"/>
<comment type="caution">
    <text evidence="1">The sequence shown here is derived from an EMBL/GenBank/DDBJ whole genome shotgun (WGS) entry which is preliminary data.</text>
</comment>
<dbReference type="RefSeq" id="WP_136839012.1">
    <property type="nucleotide sequence ID" value="NZ_SWBR01000001.1"/>
</dbReference>
<name>A0A4U1CYW2_9SPHI</name>
<dbReference type="Proteomes" id="UP000309488">
    <property type="component" value="Unassembled WGS sequence"/>
</dbReference>
<dbReference type="PROSITE" id="PS51257">
    <property type="entry name" value="PROKAR_LIPOPROTEIN"/>
    <property type="match status" value="1"/>
</dbReference>
<keyword evidence="2" id="KW-1185">Reference proteome</keyword>
<dbReference type="EMBL" id="SWBR01000001">
    <property type="protein sequence ID" value="TKC12889.1"/>
    <property type="molecule type" value="Genomic_DNA"/>
</dbReference>
<sequence length="143" mass="16159">MFNKIRILIALNLLWLLFACNSTNSKPLLIEFSADSSKIIIGAINEASLYQIKNNIKTDTIYQELVSVLQTPEDDDSTSMEINWPGKLDVIGDSLVFTPKTPFVKGKVYLVETMLNAQFARSEEIVKSNVGHKVKTQQQILRR</sequence>
<accession>A0A4U1CYW2</accession>
<evidence type="ECO:0000313" key="2">
    <source>
        <dbReference type="Proteomes" id="UP000309488"/>
    </source>
</evidence>